<dbReference type="RefSeq" id="WP_084394171.1">
    <property type="nucleotide sequence ID" value="NZ_BMKF01000001.1"/>
</dbReference>
<reference evidence="2" key="1">
    <citation type="journal article" date="2019" name="Int. J. Syst. Evol. Microbiol.">
        <title>The Global Catalogue of Microorganisms (GCM) 10K type strain sequencing project: providing services to taxonomists for standard genome sequencing and annotation.</title>
        <authorList>
            <consortium name="The Broad Institute Genomics Platform"/>
            <consortium name="The Broad Institute Genome Sequencing Center for Infectious Disease"/>
            <person name="Wu L."/>
            <person name="Ma J."/>
        </authorList>
    </citation>
    <scope>NUCLEOTIDE SEQUENCE [LARGE SCALE GENOMIC DNA]</scope>
    <source>
        <strain evidence="2">CGMCC 1.15928</strain>
    </source>
</reference>
<dbReference type="Gene3D" id="1.10.357.10">
    <property type="entry name" value="Tetracycline Repressor, domain 2"/>
    <property type="match status" value="1"/>
</dbReference>
<proteinExistence type="predicted"/>
<evidence type="ECO:0000313" key="2">
    <source>
        <dbReference type="Proteomes" id="UP000628854"/>
    </source>
</evidence>
<accession>A0ABQ1IZA0</accession>
<keyword evidence="2" id="KW-1185">Reference proteome</keyword>
<dbReference type="Proteomes" id="UP000628854">
    <property type="component" value="Unassembled WGS sequence"/>
</dbReference>
<sequence length="130" mass="14573">MAEGLAPGRTGNTFDFWCSWLRRAFRSLTQGGDDRYRRYIRTRHANPSILGQMAAIRADDETLLCESLAKGFGMPAEGVSQPRLVAGMLMAGSSYVIRRFENDDIDLVKEAACVIDEVEAMFGYPLVERF</sequence>
<name>A0ABQ1IZA0_9PROT</name>
<dbReference type="EMBL" id="BMKF01000001">
    <property type="protein sequence ID" value="GGB55837.1"/>
    <property type="molecule type" value="Genomic_DNA"/>
</dbReference>
<evidence type="ECO:0000313" key="1">
    <source>
        <dbReference type="EMBL" id="GGB55837.1"/>
    </source>
</evidence>
<organism evidence="1 2">
    <name type="scientific">Henriciella pelagia</name>
    <dbReference type="NCBI Taxonomy" id="1977912"/>
    <lineage>
        <taxon>Bacteria</taxon>
        <taxon>Pseudomonadati</taxon>
        <taxon>Pseudomonadota</taxon>
        <taxon>Alphaproteobacteria</taxon>
        <taxon>Hyphomonadales</taxon>
        <taxon>Hyphomonadaceae</taxon>
        <taxon>Henriciella</taxon>
    </lineage>
</organism>
<comment type="caution">
    <text evidence="1">The sequence shown here is derived from an EMBL/GenBank/DDBJ whole genome shotgun (WGS) entry which is preliminary data.</text>
</comment>
<evidence type="ECO:0008006" key="3">
    <source>
        <dbReference type="Google" id="ProtNLM"/>
    </source>
</evidence>
<gene>
    <name evidence="1" type="ORF">GCM10011503_00180</name>
</gene>
<protein>
    <recommendedName>
        <fullName evidence="3">Tetracyclin repressor-like C-terminal domain-containing protein</fullName>
    </recommendedName>
</protein>